<evidence type="ECO:0000256" key="1">
    <source>
        <dbReference type="ARBA" id="ARBA00022490"/>
    </source>
</evidence>
<dbReference type="GO" id="GO:0003743">
    <property type="term" value="F:translation initiation factor activity"/>
    <property type="evidence" value="ECO:0007669"/>
    <property type="project" value="UniProtKB-KW"/>
</dbReference>
<evidence type="ECO:0000256" key="4">
    <source>
        <dbReference type="ARBA" id="ARBA00022917"/>
    </source>
</evidence>
<reference evidence="7" key="1">
    <citation type="submission" date="2022-08" db="EMBL/GenBank/DDBJ databases">
        <authorList>
            <consortium name="DOE Joint Genome Institute"/>
            <person name="Min B."/>
            <person name="Riley R."/>
            <person name="Sierra-Patev S."/>
            <person name="Naranjo-Ortiz M."/>
            <person name="Looney B."/>
            <person name="Konkel Z."/>
            <person name="Slot J.C."/>
            <person name="Sakamoto Y."/>
            <person name="Steenwyk J.L."/>
            <person name="Rokas A."/>
            <person name="Carro J."/>
            <person name="Camarero S."/>
            <person name="Ferreira P."/>
            <person name="Molpeceres G."/>
            <person name="Ruiz-Duenas F.J."/>
            <person name="Serrano A."/>
            <person name="Henrissat B."/>
            <person name="Drula E."/>
            <person name="Hughes K.W."/>
            <person name="Mata J.L."/>
            <person name="Ishikawa N.K."/>
            <person name="Vargas-Isla R."/>
            <person name="Ushijima S."/>
            <person name="Smith C.A."/>
            <person name="Ahrendt S."/>
            <person name="Andreopoulos W."/>
            <person name="He G."/>
            <person name="Labutti K."/>
            <person name="Lipzen A."/>
            <person name="Ng V."/>
            <person name="Sandor L."/>
            <person name="Barry K."/>
            <person name="Martinez A.T."/>
            <person name="Xiao Y."/>
            <person name="Gibbons J.G."/>
            <person name="Terashima K."/>
            <person name="Hibbett D.S."/>
            <person name="Grigoriev I.V."/>
        </authorList>
    </citation>
    <scope>NUCLEOTIDE SEQUENCE</scope>
    <source>
        <strain evidence="7">TFB9207</strain>
    </source>
</reference>
<dbReference type="PANTHER" id="PTHR12399:SF0">
    <property type="entry name" value="EUKARYOTIC TRANSLATION INITIATION FACTOR 3 SUBUNIT D"/>
    <property type="match status" value="1"/>
</dbReference>
<comment type="caution">
    <text evidence="7">The sequence shown here is derived from an EMBL/GenBank/DDBJ whole genome shotgun (WGS) entry which is preliminary data.</text>
</comment>
<keyword evidence="2 7" id="KW-0396">Initiation factor</keyword>
<dbReference type="Pfam" id="PF05091">
    <property type="entry name" value="eIF-3_zeta"/>
    <property type="match status" value="2"/>
</dbReference>
<accession>A0AA38P0S0</accession>
<dbReference type="Proteomes" id="UP001163846">
    <property type="component" value="Unassembled WGS sequence"/>
</dbReference>
<keyword evidence="8" id="KW-1185">Reference proteome</keyword>
<keyword evidence="6" id="KW-0732">Signal</keyword>
<dbReference type="AlphaFoldDB" id="A0AA38P0S0"/>
<evidence type="ECO:0000313" key="7">
    <source>
        <dbReference type="EMBL" id="KAJ3834159.1"/>
    </source>
</evidence>
<proteinExistence type="predicted"/>
<keyword evidence="1" id="KW-0963">Cytoplasm</keyword>
<evidence type="ECO:0000256" key="3">
    <source>
        <dbReference type="ARBA" id="ARBA00022884"/>
    </source>
</evidence>
<dbReference type="EMBL" id="MU806572">
    <property type="protein sequence ID" value="KAJ3834159.1"/>
    <property type="molecule type" value="Genomic_DNA"/>
</dbReference>
<dbReference type="GO" id="GO:0003723">
    <property type="term" value="F:RNA binding"/>
    <property type="evidence" value="ECO:0007669"/>
    <property type="project" value="UniProtKB-KW"/>
</dbReference>
<feature type="chain" id="PRO_5041206561" evidence="6">
    <location>
        <begin position="18"/>
        <end position="334"/>
    </location>
</feature>
<name>A0AA38P0S0_9AGAR</name>
<dbReference type="GO" id="GO:0005852">
    <property type="term" value="C:eukaryotic translation initiation factor 3 complex"/>
    <property type="evidence" value="ECO:0007669"/>
    <property type="project" value="InterPro"/>
</dbReference>
<evidence type="ECO:0000256" key="2">
    <source>
        <dbReference type="ARBA" id="ARBA00022540"/>
    </source>
</evidence>
<dbReference type="InterPro" id="IPR007783">
    <property type="entry name" value="eIF3d"/>
</dbReference>
<dbReference type="PANTHER" id="PTHR12399">
    <property type="entry name" value="EUKARYOTIC TRANSLATION INITIATION FACTOR 3 SUBUNIT 7"/>
    <property type="match status" value="1"/>
</dbReference>
<protein>
    <submittedName>
        <fullName evidence="7">Eukaryotic translation initiation factor 3 subunit 7-domain-containing protein</fullName>
    </submittedName>
</protein>
<sequence>MIAVAVVLVVEIHLLPGIFLRLSRSDCRTLERRKVGRPSSWSFELPSSSVSVISGVLLGGRGGNAQRGRCGWRDWDKNARTRESSAVLSPQRSMLEEIGFHRLAKLRLEVDEPENICLYAYDKSFDRITTKMEEPLQQLDHAKYNTTTSDDPVIQQLVSKNTATIYAPMSSSVSSCVPQDSSPINSVTVYENALDPPQDPPPPNPDNANEKIPHAPSINSATSLSLEAPYDNQNFAFQTVVETPPPPGIDPANPNPFYGPDEMEPLVSCGYRDWAFDLSVQEDENFIICVRTEVEAYLPGSGNPREGHGSVTIRALKDSCKLAQWTVPSILAGA</sequence>
<feature type="region of interest" description="Disordered" evidence="5">
    <location>
        <begin position="191"/>
        <end position="216"/>
    </location>
</feature>
<keyword evidence="3" id="KW-0694">RNA-binding</keyword>
<gene>
    <name evidence="7" type="ORF">F5878DRAFT_697178</name>
</gene>
<evidence type="ECO:0000256" key="5">
    <source>
        <dbReference type="SAM" id="MobiDB-lite"/>
    </source>
</evidence>
<evidence type="ECO:0000256" key="6">
    <source>
        <dbReference type="SAM" id="SignalP"/>
    </source>
</evidence>
<evidence type="ECO:0000313" key="8">
    <source>
        <dbReference type="Proteomes" id="UP001163846"/>
    </source>
</evidence>
<feature type="signal peptide" evidence="6">
    <location>
        <begin position="1"/>
        <end position="17"/>
    </location>
</feature>
<organism evidence="7 8">
    <name type="scientific">Lentinula raphanica</name>
    <dbReference type="NCBI Taxonomy" id="153919"/>
    <lineage>
        <taxon>Eukaryota</taxon>
        <taxon>Fungi</taxon>
        <taxon>Dikarya</taxon>
        <taxon>Basidiomycota</taxon>
        <taxon>Agaricomycotina</taxon>
        <taxon>Agaricomycetes</taxon>
        <taxon>Agaricomycetidae</taxon>
        <taxon>Agaricales</taxon>
        <taxon>Marasmiineae</taxon>
        <taxon>Omphalotaceae</taxon>
        <taxon>Lentinula</taxon>
    </lineage>
</organism>
<keyword evidence="4" id="KW-0648">Protein biosynthesis</keyword>